<gene>
    <name evidence="2" type="ORF">J2793_007348</name>
</gene>
<evidence type="ECO:0000313" key="2">
    <source>
        <dbReference type="EMBL" id="MDP9651873.1"/>
    </source>
</evidence>
<evidence type="ECO:0000313" key="3">
    <source>
        <dbReference type="Proteomes" id="UP001229486"/>
    </source>
</evidence>
<name>A0AB73IPE3_9BURK</name>
<accession>A0AB73IPE3</accession>
<dbReference type="EMBL" id="JAURTK010000036">
    <property type="protein sequence ID" value="MDP9651873.1"/>
    <property type="molecule type" value="Genomic_DNA"/>
</dbReference>
<sequence>MPIGAAMKAALTGRRGTLGELLSAAEVFEGRQPVTMETQRHGGPAQSLPGREG</sequence>
<feature type="region of interest" description="Disordered" evidence="1">
    <location>
        <begin position="32"/>
        <end position="53"/>
    </location>
</feature>
<organism evidence="2 3">
    <name type="scientific">Paraburkholderia caledonica</name>
    <dbReference type="NCBI Taxonomy" id="134536"/>
    <lineage>
        <taxon>Bacteria</taxon>
        <taxon>Pseudomonadati</taxon>
        <taxon>Pseudomonadota</taxon>
        <taxon>Betaproteobacteria</taxon>
        <taxon>Burkholderiales</taxon>
        <taxon>Burkholderiaceae</taxon>
        <taxon>Paraburkholderia</taxon>
    </lineage>
</organism>
<protein>
    <submittedName>
        <fullName evidence="2">C-di-GMP-related signal transduction protein</fullName>
    </submittedName>
</protein>
<reference evidence="2" key="1">
    <citation type="submission" date="2023-07" db="EMBL/GenBank/DDBJ databases">
        <title>Sorghum-associated microbial communities from plants grown in Nebraska, USA.</title>
        <authorList>
            <person name="Schachtman D."/>
        </authorList>
    </citation>
    <scope>NUCLEOTIDE SEQUENCE</scope>
    <source>
        <strain evidence="2">DS1061</strain>
    </source>
</reference>
<dbReference type="AlphaFoldDB" id="A0AB73IPE3"/>
<dbReference type="Proteomes" id="UP001229486">
    <property type="component" value="Unassembled WGS sequence"/>
</dbReference>
<evidence type="ECO:0000256" key="1">
    <source>
        <dbReference type="SAM" id="MobiDB-lite"/>
    </source>
</evidence>
<comment type="caution">
    <text evidence="2">The sequence shown here is derived from an EMBL/GenBank/DDBJ whole genome shotgun (WGS) entry which is preliminary data.</text>
</comment>
<proteinExistence type="predicted"/>